<comment type="caution">
    <text evidence="2">Lacks conserved residue(s) required for the propagation of feature annotation.</text>
</comment>
<dbReference type="EMBL" id="JWZT01001424">
    <property type="protein sequence ID" value="KII72070.1"/>
    <property type="molecule type" value="Genomic_DNA"/>
</dbReference>
<keyword evidence="4" id="KW-1185">Reference proteome</keyword>
<feature type="disulfide bond" evidence="2">
    <location>
        <begin position="49"/>
        <end position="67"/>
    </location>
</feature>
<dbReference type="SUPFAM" id="SSF57424">
    <property type="entry name" value="LDL receptor-like module"/>
    <property type="match status" value="1"/>
</dbReference>
<evidence type="ECO:0000256" key="1">
    <source>
        <dbReference type="ARBA" id="ARBA00023157"/>
    </source>
</evidence>
<gene>
    <name evidence="3" type="ORF">RF11_10659</name>
</gene>
<keyword evidence="1 2" id="KW-1015">Disulfide bond</keyword>
<reference evidence="3 4" key="1">
    <citation type="journal article" date="2014" name="Genome Biol. Evol.">
        <title>The genome of the myxosporean Thelohanellus kitauei shows adaptations to nutrient acquisition within its fish host.</title>
        <authorList>
            <person name="Yang Y."/>
            <person name="Xiong J."/>
            <person name="Zhou Z."/>
            <person name="Huo F."/>
            <person name="Miao W."/>
            <person name="Ran C."/>
            <person name="Liu Y."/>
            <person name="Zhang J."/>
            <person name="Feng J."/>
            <person name="Wang M."/>
            <person name="Wang M."/>
            <person name="Wang L."/>
            <person name="Yao B."/>
        </authorList>
    </citation>
    <scope>NUCLEOTIDE SEQUENCE [LARGE SCALE GENOMIC DNA]</scope>
    <source>
        <strain evidence="3">Wuqing</strain>
    </source>
</reference>
<dbReference type="Gene3D" id="4.10.400.10">
    <property type="entry name" value="Low-density Lipoprotein Receptor"/>
    <property type="match status" value="1"/>
</dbReference>
<accession>A0A0C2N6Z2</accession>
<feature type="disulfide bond" evidence="2">
    <location>
        <begin position="61"/>
        <end position="76"/>
    </location>
</feature>
<evidence type="ECO:0000313" key="3">
    <source>
        <dbReference type="EMBL" id="KII72070.1"/>
    </source>
</evidence>
<proteinExistence type="predicted"/>
<dbReference type="AlphaFoldDB" id="A0A0C2N6Z2"/>
<comment type="caution">
    <text evidence="3">The sequence shown here is derived from an EMBL/GenBank/DDBJ whole genome shotgun (WGS) entry which is preliminary data.</text>
</comment>
<dbReference type="PROSITE" id="PS50068">
    <property type="entry name" value="LDLRA_2"/>
    <property type="match status" value="1"/>
</dbReference>
<dbReference type="SMART" id="SM00192">
    <property type="entry name" value="LDLa"/>
    <property type="match status" value="1"/>
</dbReference>
<sequence length="118" mass="13850">MVRCQFICDPLIETEDICYCIDDIKESKKYICAQDDAKCLNHFCVGFKCKNGECRRNNVRCNDIDDCGDDSDEDDCERPDYAYEYPETFTFSDSKPMLVMDVSDDSYDNYSRLPYLFE</sequence>
<evidence type="ECO:0000256" key="2">
    <source>
        <dbReference type="PROSITE-ProRule" id="PRU00124"/>
    </source>
</evidence>
<name>A0A0C2N6Z2_THEKT</name>
<protein>
    <submittedName>
        <fullName evidence="3">Uncharacterized protein</fullName>
    </submittedName>
</protein>
<organism evidence="3 4">
    <name type="scientific">Thelohanellus kitauei</name>
    <name type="common">Myxosporean</name>
    <dbReference type="NCBI Taxonomy" id="669202"/>
    <lineage>
        <taxon>Eukaryota</taxon>
        <taxon>Metazoa</taxon>
        <taxon>Cnidaria</taxon>
        <taxon>Myxozoa</taxon>
        <taxon>Myxosporea</taxon>
        <taxon>Bivalvulida</taxon>
        <taxon>Platysporina</taxon>
        <taxon>Myxobolidae</taxon>
        <taxon>Thelohanellus</taxon>
    </lineage>
</organism>
<dbReference type="Proteomes" id="UP000031668">
    <property type="component" value="Unassembled WGS sequence"/>
</dbReference>
<dbReference type="InterPro" id="IPR036055">
    <property type="entry name" value="LDL_receptor-like_sf"/>
</dbReference>
<dbReference type="InterPro" id="IPR002172">
    <property type="entry name" value="LDrepeatLR_classA_rpt"/>
</dbReference>
<evidence type="ECO:0000313" key="4">
    <source>
        <dbReference type="Proteomes" id="UP000031668"/>
    </source>
</evidence>